<dbReference type="EMBL" id="DXEI01000115">
    <property type="protein sequence ID" value="HIX95303.1"/>
    <property type="molecule type" value="Genomic_DNA"/>
</dbReference>
<feature type="domain" description="Nitrite/Sulfite reductase ferredoxin-like" evidence="8">
    <location>
        <begin position="43"/>
        <end position="105"/>
    </location>
</feature>
<dbReference type="AlphaFoldDB" id="A0A9D2BV53"/>
<evidence type="ECO:0000256" key="5">
    <source>
        <dbReference type="ARBA" id="ARBA00023004"/>
    </source>
</evidence>
<evidence type="ECO:0000259" key="7">
    <source>
        <dbReference type="Pfam" id="PF01077"/>
    </source>
</evidence>
<reference evidence="9" key="2">
    <citation type="submission" date="2021-04" db="EMBL/GenBank/DDBJ databases">
        <authorList>
            <person name="Gilroy R."/>
        </authorList>
    </citation>
    <scope>NUCLEOTIDE SEQUENCE</scope>
    <source>
        <strain evidence="9">ChiHecec2B26-7398</strain>
    </source>
</reference>
<keyword evidence="5" id="KW-0408">Iron</keyword>
<dbReference type="InterPro" id="IPR005117">
    <property type="entry name" value="NiRdtase/SiRdtase_haem-b_fer"/>
</dbReference>
<keyword evidence="1" id="KW-0004">4Fe-4S</keyword>
<evidence type="ECO:0000256" key="1">
    <source>
        <dbReference type="ARBA" id="ARBA00022485"/>
    </source>
</evidence>
<feature type="domain" description="Nitrite/sulphite reductase 4Fe-4S" evidence="7">
    <location>
        <begin position="374"/>
        <end position="482"/>
    </location>
</feature>
<feature type="domain" description="Nitrite/sulphite reductase 4Fe-4S" evidence="7">
    <location>
        <begin position="119"/>
        <end position="262"/>
    </location>
</feature>
<dbReference type="GO" id="GO:0016491">
    <property type="term" value="F:oxidoreductase activity"/>
    <property type="evidence" value="ECO:0007669"/>
    <property type="project" value="UniProtKB-KW"/>
</dbReference>
<sequence length="512" mass="55117">MDEQWLAQYRREIEQFTEATKAFDRGELPRKDYKGISGGFGSYAQRDAARHMLRLRLPGGRLTLPRLRFLAEVTQRYGIDPVKLTTCEAIQLHDLTPDLLPVLMEHAVGCNIITRGGGGDNPRNVMASPLTGVQKGEAFDVMPWAEAASDYLLSICRDIHMPRKLKVAFCNGTDDCVHAAFRDMGFIAQPDGTFRLYIAGGLGNEHRMGVLAAEALLPRDVLYAIRAMVDTFCAHGNYENRAKARTRYMQQTLGPDGLRCAFLQNLEAAKLRGGLDLELEPARITKTGTGVLDDACAIPQKQPGLYAVAYHPIGGCLPAGKPAQLAELLEALPGAECRVGPDETLYILNLTAVEAARALQATTDGAQTQFERSVACIGASICQQGVRDSQAALRRCVEAVRAANLPDGALPRICISGCPSSCAAHQAAALGFQGCVKPVPGGKPVPAFRLFVGGCDTLGQERFGEPLGFVAEEQLPDLLVALGRAAADAGLAWDAWRAAQPDALAEIAHPYL</sequence>
<dbReference type="Gene3D" id="3.90.480.10">
    <property type="entry name" value="Sulfite Reductase Hemoprotein,Domain 2"/>
    <property type="match status" value="1"/>
</dbReference>
<dbReference type="Pfam" id="PF01077">
    <property type="entry name" value="NIR_SIR"/>
    <property type="match status" value="2"/>
</dbReference>
<proteinExistence type="predicted"/>
<dbReference type="InterPro" id="IPR006066">
    <property type="entry name" value="NO2/SO3_Rdtase_FeS/sirohaem_BS"/>
</dbReference>
<evidence type="ECO:0000259" key="8">
    <source>
        <dbReference type="Pfam" id="PF03460"/>
    </source>
</evidence>
<evidence type="ECO:0000256" key="6">
    <source>
        <dbReference type="ARBA" id="ARBA00023014"/>
    </source>
</evidence>
<keyword evidence="6" id="KW-0411">Iron-sulfur</keyword>
<dbReference type="InterPro" id="IPR045854">
    <property type="entry name" value="NO2/SO3_Rdtase_4Fe4S_sf"/>
</dbReference>
<dbReference type="GO" id="GO:0046872">
    <property type="term" value="F:metal ion binding"/>
    <property type="evidence" value="ECO:0007669"/>
    <property type="project" value="UniProtKB-KW"/>
</dbReference>
<evidence type="ECO:0000313" key="9">
    <source>
        <dbReference type="EMBL" id="HIX95303.1"/>
    </source>
</evidence>
<dbReference type="InterPro" id="IPR051329">
    <property type="entry name" value="NIR_SIR_4Fe-4S"/>
</dbReference>
<dbReference type="InterPro" id="IPR006067">
    <property type="entry name" value="NO2/SO3_Rdtase_4Fe4S_dom"/>
</dbReference>
<name>A0A9D2BV53_9FIRM</name>
<dbReference type="PANTHER" id="PTHR32439">
    <property type="entry name" value="FERREDOXIN--NITRITE REDUCTASE, CHLOROPLASTIC"/>
    <property type="match status" value="1"/>
</dbReference>
<protein>
    <submittedName>
        <fullName evidence="9">Nitrite/sulfite reductase</fullName>
    </submittedName>
</protein>
<dbReference type="Proteomes" id="UP000886751">
    <property type="component" value="Unassembled WGS sequence"/>
</dbReference>
<dbReference type="InterPro" id="IPR036136">
    <property type="entry name" value="Nit/Sulf_reduc_fer-like_dom_sf"/>
</dbReference>
<dbReference type="PANTHER" id="PTHR32439:SF9">
    <property type="entry name" value="BLR3264 PROTEIN"/>
    <property type="match status" value="1"/>
</dbReference>
<dbReference type="SUPFAM" id="SSF55124">
    <property type="entry name" value="Nitrite/Sulfite reductase N-terminal domain-like"/>
    <property type="match status" value="2"/>
</dbReference>
<keyword evidence="2" id="KW-0349">Heme</keyword>
<evidence type="ECO:0000313" key="10">
    <source>
        <dbReference type="Proteomes" id="UP000886751"/>
    </source>
</evidence>
<accession>A0A9D2BV53</accession>
<evidence type="ECO:0000256" key="3">
    <source>
        <dbReference type="ARBA" id="ARBA00022723"/>
    </source>
</evidence>
<evidence type="ECO:0000256" key="4">
    <source>
        <dbReference type="ARBA" id="ARBA00023002"/>
    </source>
</evidence>
<dbReference type="GO" id="GO:0020037">
    <property type="term" value="F:heme binding"/>
    <property type="evidence" value="ECO:0007669"/>
    <property type="project" value="InterPro"/>
</dbReference>
<keyword evidence="4" id="KW-0560">Oxidoreductase</keyword>
<dbReference type="Gene3D" id="3.30.413.10">
    <property type="entry name" value="Sulfite Reductase Hemoprotein, domain 1"/>
    <property type="match status" value="2"/>
</dbReference>
<dbReference type="Pfam" id="PF03460">
    <property type="entry name" value="NIR_SIR_ferr"/>
    <property type="match status" value="1"/>
</dbReference>
<gene>
    <name evidence="9" type="ORF">H9846_07575</name>
</gene>
<evidence type="ECO:0000256" key="2">
    <source>
        <dbReference type="ARBA" id="ARBA00022617"/>
    </source>
</evidence>
<dbReference type="GO" id="GO:0051539">
    <property type="term" value="F:4 iron, 4 sulfur cluster binding"/>
    <property type="evidence" value="ECO:0007669"/>
    <property type="project" value="UniProtKB-KW"/>
</dbReference>
<reference evidence="9" key="1">
    <citation type="journal article" date="2021" name="PeerJ">
        <title>Extensive microbial diversity within the chicken gut microbiome revealed by metagenomics and culture.</title>
        <authorList>
            <person name="Gilroy R."/>
            <person name="Ravi A."/>
            <person name="Getino M."/>
            <person name="Pursley I."/>
            <person name="Horton D.L."/>
            <person name="Alikhan N.F."/>
            <person name="Baker D."/>
            <person name="Gharbi K."/>
            <person name="Hall N."/>
            <person name="Watson M."/>
            <person name="Adriaenssens E.M."/>
            <person name="Foster-Nyarko E."/>
            <person name="Jarju S."/>
            <person name="Secka A."/>
            <person name="Antonio M."/>
            <person name="Oren A."/>
            <person name="Chaudhuri R.R."/>
            <person name="La Ragione R."/>
            <person name="Hildebrand F."/>
            <person name="Pallen M.J."/>
        </authorList>
    </citation>
    <scope>NUCLEOTIDE SEQUENCE</scope>
    <source>
        <strain evidence="9">ChiHecec2B26-7398</strain>
    </source>
</reference>
<comment type="caution">
    <text evidence="9">The sequence shown here is derived from an EMBL/GenBank/DDBJ whole genome shotgun (WGS) entry which is preliminary data.</text>
</comment>
<dbReference type="SUPFAM" id="SSF56014">
    <property type="entry name" value="Nitrite and sulphite reductase 4Fe-4S domain-like"/>
    <property type="match status" value="2"/>
</dbReference>
<keyword evidence="3" id="KW-0479">Metal-binding</keyword>
<dbReference type="PRINTS" id="PR00397">
    <property type="entry name" value="SIROHAEM"/>
</dbReference>
<organism evidence="9 10">
    <name type="scientific">Candidatus Gemmiger excrementipullorum</name>
    <dbReference type="NCBI Taxonomy" id="2838610"/>
    <lineage>
        <taxon>Bacteria</taxon>
        <taxon>Bacillati</taxon>
        <taxon>Bacillota</taxon>
        <taxon>Clostridia</taxon>
        <taxon>Eubacteriales</taxon>
        <taxon>Gemmiger</taxon>
    </lineage>
</organism>